<gene>
    <name evidence="2" type="ORF">KL86CLO1_11131</name>
</gene>
<proteinExistence type="predicted"/>
<feature type="domain" description="Helix-turn-helix" evidence="1">
    <location>
        <begin position="18"/>
        <end position="62"/>
    </location>
</feature>
<sequence length="73" mass="8617">MKKVENYKPHEAFPYFKSPQDMAKLCGIGENTLRTLMDRGELEFLPIGNRRLLYIEAILDYYHRHKVSTPKTC</sequence>
<dbReference type="InterPro" id="IPR041657">
    <property type="entry name" value="HTH_17"/>
</dbReference>
<evidence type="ECO:0000259" key="1">
    <source>
        <dbReference type="Pfam" id="PF12728"/>
    </source>
</evidence>
<dbReference type="EMBL" id="FLUN01000001">
    <property type="protein sequence ID" value="SBV99077.1"/>
    <property type="molecule type" value="Genomic_DNA"/>
</dbReference>
<accession>A0A212JI37</accession>
<evidence type="ECO:0000313" key="2">
    <source>
        <dbReference type="EMBL" id="SBV99077.1"/>
    </source>
</evidence>
<organism evidence="2">
    <name type="scientific">uncultured Eubacteriales bacterium</name>
    <dbReference type="NCBI Taxonomy" id="172733"/>
    <lineage>
        <taxon>Bacteria</taxon>
        <taxon>Bacillati</taxon>
        <taxon>Bacillota</taxon>
        <taxon>Clostridia</taxon>
        <taxon>Eubacteriales</taxon>
        <taxon>environmental samples</taxon>
    </lineage>
</organism>
<dbReference type="AlphaFoldDB" id="A0A212JI37"/>
<dbReference type="Pfam" id="PF12728">
    <property type="entry name" value="HTH_17"/>
    <property type="match status" value="1"/>
</dbReference>
<reference evidence="2" key="1">
    <citation type="submission" date="2016-04" db="EMBL/GenBank/DDBJ databases">
        <authorList>
            <person name="Evans L.H."/>
            <person name="Alamgir A."/>
            <person name="Owens N."/>
            <person name="Weber N.D."/>
            <person name="Virtaneva K."/>
            <person name="Barbian K."/>
            <person name="Babar A."/>
            <person name="Rosenke K."/>
        </authorList>
    </citation>
    <scope>NUCLEOTIDE SEQUENCE</scope>
    <source>
        <strain evidence="2">86</strain>
    </source>
</reference>
<protein>
    <recommendedName>
        <fullName evidence="1">Helix-turn-helix domain-containing protein</fullName>
    </recommendedName>
</protein>
<name>A0A212JI37_9FIRM</name>